<sequence>MPLLHRKPFVRQKPPLDLKPNEEVFLCKVTHEIFRTYDQFFERTILCNSLVWSCAVTGRPGLTYQEAVESERRARQSLQNFPSALVVPLLHLVSLTHRTRLHEICDDIYSYVKDRFFEGETVDIAGRTGVRQLCRILEVQSPHSNGAVNGHVKHHMDGDAIVISDSDDEGSSNSTKSPKPPLNGKKKASVSPSVFKYKVLPLKSESCEPFIVKASQINRKKSVFSRDRLKLLLKQHCEPQNGAIRLKAATIGKYKLAEHNFSHYFPDEPPVFPFSPPGKGRSRHPNGSSTEGVSFTSEGESVMRAAEEKLRLMQQKEEMMSLSLEKAKLKKEREDAWEARKKEKEDKEKKREELKKLLEEEKLKRREEKERMKVEKEKEREKLREEKKKYAERLKLWNKPREDMECEDLKELPAALPVKTRLPPELFGDALMVLEFLQAFGELFDLKDEFPDGITLEVLEEALVGCDPEGPLCELLFFFLSAIFQALAEEEEEVARDQVAEADTKDLSEALDEDADPTQSALSAVASLAAAWPLLYQGCSLKQLDLDSCTLSEILRLHILSSGADCSSTNAKFRYQKQGGFGTTDDACVELRLTNPGLLKRLSCTAVYDLLPGEKLKILHALCGKLLTLVSTRDFIEDCADEQRQAKQELRELKAEQHRREREEAAYRIRKRKEEKLKEQELKLKERHEKLREEEERNGSDEARAAPEDMDTSTESQEGQTENHKVEKDEQTPQNKAKKTVKGSSEKEKPVEVRDSMISEEQLQRERDLQERIQTAAACTYILPLGRDRLYRRYWLFTSTPALFVEEDFSGLTEDMLLPRPPSEPEPDPEASPAPESPSRQDDPDPAPAVQSSAPPVNRPNQWAFYSSPQEVEQLIEALNPRGHRESSLKEALLQEKERINHLLSGCPAHRFHRPEKHEGESKAGPGKPKGAPVSAERNMENRLRDLLLDIEDRIYQGTLGSVKAMERNAWRAALENSHYELLGPDVKENGVVKGENGEEVAMDIEYSHIKASAKDRLQELKGETLSAASTSSSTPQPVNNCVHYLARSLGQIEQGIERKFLKTPLGDEDGRKDQKIKKKEKKKDDDQSSEKDDGSENGRVYKTVQERWRESLLGCSSLSQVFLHLSTLERSVIWAKSILNARCKVCRKKGDAENMMLCDACERGHHIHCVRPKLKVVPTEDWFCPECRPKQRSRRLSSRQRSSVDSEEELESEDEEEEEESEEEESDSEEEEESEDEEEEQEEEEQESPPKKGRAAVKLPLATKGGRTSGSARLSQELQAANGSFTSKPSSSPSTAASPQDRQTDTRKRPVAEVSPKAKVVLTAPSSSSNRRSSGRNQGVHELSACEQLTVELVRHEASWPFKKLVSRTQVPDYYDIIKKPMALSIIREKVNNCEYKTVAAFIADVELMFTNCLEYNPRSTNEAKAGVRLQAFFHSEAHKLGLPVPPASDQSNPPLKRPRM</sequence>
<evidence type="ECO:0000256" key="11">
    <source>
        <dbReference type="ARBA" id="ARBA00023242"/>
    </source>
</evidence>
<dbReference type="SMART" id="SM00571">
    <property type="entry name" value="DDT"/>
    <property type="match status" value="1"/>
</dbReference>
<dbReference type="PRINTS" id="PR00503">
    <property type="entry name" value="BROMODOMAIN"/>
</dbReference>
<dbReference type="GO" id="GO:0006338">
    <property type="term" value="P:chromatin remodeling"/>
    <property type="evidence" value="ECO:0007669"/>
    <property type="project" value="InterPro"/>
</dbReference>
<dbReference type="SMART" id="SM00297">
    <property type="entry name" value="BROMO"/>
    <property type="match status" value="1"/>
</dbReference>
<dbReference type="GO" id="GO:0006355">
    <property type="term" value="P:regulation of DNA-templated transcription"/>
    <property type="evidence" value="ECO:0007669"/>
    <property type="project" value="TreeGrafter"/>
</dbReference>
<dbReference type="InterPro" id="IPR019787">
    <property type="entry name" value="Znf_PHD-finger"/>
</dbReference>
<evidence type="ECO:0000256" key="15">
    <source>
        <dbReference type="PROSITE-ProRule" id="PRU00475"/>
    </source>
</evidence>
<dbReference type="InterPro" id="IPR001965">
    <property type="entry name" value="Znf_PHD"/>
</dbReference>
<dbReference type="PROSITE" id="PS00633">
    <property type="entry name" value="BROMODOMAIN_1"/>
    <property type="match status" value="1"/>
</dbReference>
<dbReference type="PROSITE" id="PS50016">
    <property type="entry name" value="ZF_PHD_2"/>
    <property type="match status" value="1"/>
</dbReference>
<evidence type="ECO:0000256" key="3">
    <source>
        <dbReference type="ARBA" id="ARBA00022553"/>
    </source>
</evidence>
<feature type="compositionally biased region" description="Basic and acidic residues" evidence="17">
    <location>
        <begin position="721"/>
        <end position="731"/>
    </location>
</feature>
<feature type="compositionally biased region" description="Basic and acidic residues" evidence="17">
    <location>
        <begin position="1083"/>
        <end position="1097"/>
    </location>
</feature>
<evidence type="ECO:0000259" key="18">
    <source>
        <dbReference type="PROSITE" id="PS50014"/>
    </source>
</evidence>
<dbReference type="InterPro" id="IPR001487">
    <property type="entry name" value="Bromodomain"/>
</dbReference>
<feature type="compositionally biased region" description="Low complexity" evidence="17">
    <location>
        <begin position="1285"/>
        <end position="1300"/>
    </location>
</feature>
<dbReference type="EMBL" id="JAINUF010000015">
    <property type="protein sequence ID" value="KAJ8341736.1"/>
    <property type="molecule type" value="Genomic_DNA"/>
</dbReference>
<evidence type="ECO:0000313" key="24">
    <source>
        <dbReference type="Proteomes" id="UP001152622"/>
    </source>
</evidence>
<comment type="subcellular location">
    <subcellularLocation>
        <location evidence="1 15">Nucleus</location>
    </subcellularLocation>
</comment>
<dbReference type="SUPFAM" id="SSF57903">
    <property type="entry name" value="FYVE/PHD zinc finger"/>
    <property type="match status" value="1"/>
</dbReference>
<feature type="domain" description="WAC" evidence="22">
    <location>
        <begin position="22"/>
        <end position="128"/>
    </location>
</feature>
<dbReference type="PANTHER" id="PTHR46510">
    <property type="entry name" value="BROMODOMAIN ADJACENT TO ZINC FINGER DOMAIN PROTEIN 1A"/>
    <property type="match status" value="1"/>
</dbReference>
<evidence type="ECO:0000259" key="20">
    <source>
        <dbReference type="PROSITE" id="PS50064"/>
    </source>
</evidence>
<feature type="domain" description="PARP-type" evidence="20">
    <location>
        <begin position="1142"/>
        <end position="1227"/>
    </location>
</feature>
<dbReference type="Pfam" id="PF00439">
    <property type="entry name" value="Bromodomain"/>
    <property type="match status" value="1"/>
</dbReference>
<evidence type="ECO:0000256" key="8">
    <source>
        <dbReference type="ARBA" id="ARBA00023054"/>
    </source>
</evidence>
<keyword evidence="24" id="KW-1185">Reference proteome</keyword>
<dbReference type="Proteomes" id="UP001152622">
    <property type="component" value="Chromosome 15"/>
</dbReference>
<feature type="region of interest" description="Disordered" evidence="17">
    <location>
        <begin position="1283"/>
        <end position="1341"/>
    </location>
</feature>
<feature type="compositionally biased region" description="Basic and acidic residues" evidence="17">
    <location>
        <begin position="686"/>
        <end position="707"/>
    </location>
</feature>
<dbReference type="GO" id="GO:0003677">
    <property type="term" value="F:DNA binding"/>
    <property type="evidence" value="ECO:0007669"/>
    <property type="project" value="InterPro"/>
</dbReference>
<feature type="region of interest" description="Disordered" evidence="17">
    <location>
        <begin position="1196"/>
        <end position="1257"/>
    </location>
</feature>
<keyword evidence="6" id="KW-0862">Zinc</keyword>
<dbReference type="PROSITE" id="PS01359">
    <property type="entry name" value="ZF_PHD_1"/>
    <property type="match status" value="1"/>
</dbReference>
<evidence type="ECO:0000256" key="5">
    <source>
        <dbReference type="ARBA" id="ARBA00022771"/>
    </source>
</evidence>
<feature type="domain" description="Bromo" evidence="18">
    <location>
        <begin position="1355"/>
        <end position="1425"/>
    </location>
</feature>
<keyword evidence="7" id="KW-0805">Transcription regulation</keyword>
<dbReference type="InterPro" id="IPR013083">
    <property type="entry name" value="Znf_RING/FYVE/PHD"/>
</dbReference>
<reference evidence="23" key="1">
    <citation type="journal article" date="2023" name="Science">
        <title>Genome structures resolve the early diversification of teleost fishes.</title>
        <authorList>
            <person name="Parey E."/>
            <person name="Louis A."/>
            <person name="Montfort J."/>
            <person name="Bouchez O."/>
            <person name="Roques C."/>
            <person name="Iampietro C."/>
            <person name="Lluch J."/>
            <person name="Castinel A."/>
            <person name="Donnadieu C."/>
            <person name="Desvignes T."/>
            <person name="Floi Bucao C."/>
            <person name="Jouanno E."/>
            <person name="Wen M."/>
            <person name="Mejri S."/>
            <person name="Dirks R."/>
            <person name="Jansen H."/>
            <person name="Henkel C."/>
            <person name="Chen W.J."/>
            <person name="Zahm M."/>
            <person name="Cabau C."/>
            <person name="Klopp C."/>
            <person name="Thompson A.W."/>
            <person name="Robinson-Rechavi M."/>
            <person name="Braasch I."/>
            <person name="Lecointre G."/>
            <person name="Bobe J."/>
            <person name="Postlethwait J.H."/>
            <person name="Berthelot C."/>
            <person name="Roest Crollius H."/>
            <person name="Guiguen Y."/>
        </authorList>
    </citation>
    <scope>NUCLEOTIDE SEQUENCE</scope>
    <source>
        <strain evidence="23">WJC10195</strain>
    </source>
</reference>
<dbReference type="PROSITE" id="PS50064">
    <property type="entry name" value="ZF_PARP_2"/>
    <property type="match status" value="1"/>
</dbReference>
<proteinExistence type="inferred from homology"/>
<dbReference type="InterPro" id="IPR013136">
    <property type="entry name" value="WSTF_Acf1_Cbp146"/>
</dbReference>
<evidence type="ECO:0000256" key="9">
    <source>
        <dbReference type="ARBA" id="ARBA00023117"/>
    </source>
</evidence>
<keyword evidence="4" id="KW-0479">Metal-binding</keyword>
<accession>A0A9Q1EMZ9</accession>
<dbReference type="InterPro" id="IPR019786">
    <property type="entry name" value="Zinc_finger_PHD-type_CS"/>
</dbReference>
<dbReference type="InterPro" id="IPR011011">
    <property type="entry name" value="Znf_FYVE_PHD"/>
</dbReference>
<organism evidence="23 24">
    <name type="scientific">Synaphobranchus kaupii</name>
    <name type="common">Kaup's arrowtooth eel</name>
    <dbReference type="NCBI Taxonomy" id="118154"/>
    <lineage>
        <taxon>Eukaryota</taxon>
        <taxon>Metazoa</taxon>
        <taxon>Chordata</taxon>
        <taxon>Craniata</taxon>
        <taxon>Vertebrata</taxon>
        <taxon>Euteleostomi</taxon>
        <taxon>Actinopterygii</taxon>
        <taxon>Neopterygii</taxon>
        <taxon>Teleostei</taxon>
        <taxon>Anguilliformes</taxon>
        <taxon>Synaphobranchidae</taxon>
        <taxon>Synaphobranchus</taxon>
    </lineage>
</organism>
<dbReference type="Gene3D" id="3.30.40.10">
    <property type="entry name" value="Zinc/RING finger domain, C3HC4 (zinc finger)"/>
    <property type="match status" value="1"/>
</dbReference>
<evidence type="ECO:0000256" key="2">
    <source>
        <dbReference type="ARBA" id="ARBA00007444"/>
    </source>
</evidence>
<dbReference type="Pfam" id="PF02791">
    <property type="entry name" value="DDT"/>
    <property type="match status" value="1"/>
</dbReference>
<dbReference type="GO" id="GO:0031445">
    <property type="term" value="P:regulation of heterochromatin formation"/>
    <property type="evidence" value="ECO:0007669"/>
    <property type="project" value="TreeGrafter"/>
</dbReference>
<dbReference type="GO" id="GO:0008270">
    <property type="term" value="F:zinc ion binding"/>
    <property type="evidence" value="ECO:0007669"/>
    <property type="project" value="UniProtKB-KW"/>
</dbReference>
<keyword evidence="11 15" id="KW-0539">Nucleus</keyword>
<evidence type="ECO:0000259" key="21">
    <source>
        <dbReference type="PROSITE" id="PS50827"/>
    </source>
</evidence>
<comment type="similarity">
    <text evidence="2">Belongs to the WAL family.</text>
</comment>
<feature type="domain" description="PHD-type" evidence="19">
    <location>
        <begin position="1141"/>
        <end position="1191"/>
    </location>
</feature>
<feature type="region of interest" description="Disordered" evidence="17">
    <location>
        <begin position="814"/>
        <end position="863"/>
    </location>
</feature>
<keyword evidence="8 16" id="KW-0175">Coiled coil</keyword>
<keyword evidence="9 13" id="KW-0103">Bromodomain</keyword>
<dbReference type="InterPro" id="IPR047171">
    <property type="entry name" value="BAZ1A"/>
</dbReference>
<feature type="compositionally biased region" description="Polar residues" evidence="17">
    <location>
        <begin position="285"/>
        <end position="299"/>
    </location>
</feature>
<comment type="caution">
    <text evidence="23">The sequence shown here is derived from an EMBL/GenBank/DDBJ whole genome shotgun (WGS) entry which is preliminary data.</text>
</comment>
<keyword evidence="3" id="KW-0597">Phosphoprotein</keyword>
<evidence type="ECO:0000256" key="14">
    <source>
        <dbReference type="PROSITE-ProRule" id="PRU00146"/>
    </source>
</evidence>
<dbReference type="InterPro" id="IPR036427">
    <property type="entry name" value="Bromodomain-like_sf"/>
</dbReference>
<dbReference type="GO" id="GO:0045740">
    <property type="term" value="P:positive regulation of DNA replication"/>
    <property type="evidence" value="ECO:0007669"/>
    <property type="project" value="TreeGrafter"/>
</dbReference>
<dbReference type="GO" id="GO:0008623">
    <property type="term" value="C:CHRAC"/>
    <property type="evidence" value="ECO:0007669"/>
    <property type="project" value="TreeGrafter"/>
</dbReference>
<feature type="coiled-coil region" evidence="16">
    <location>
        <begin position="305"/>
        <end position="393"/>
    </location>
</feature>
<keyword evidence="10" id="KW-0804">Transcription</keyword>
<feature type="compositionally biased region" description="Pro residues" evidence="17">
    <location>
        <begin position="819"/>
        <end position="836"/>
    </location>
</feature>
<feature type="region of interest" description="Disordered" evidence="17">
    <location>
        <begin position="272"/>
        <end position="300"/>
    </location>
</feature>
<dbReference type="OrthoDB" id="332390at2759"/>
<name>A0A9Q1EMZ9_SYNKA</name>
<evidence type="ECO:0000256" key="12">
    <source>
        <dbReference type="ARBA" id="ARBA00068253"/>
    </source>
</evidence>
<feature type="region of interest" description="Disordered" evidence="17">
    <location>
        <begin position="686"/>
        <end position="763"/>
    </location>
</feature>
<evidence type="ECO:0000256" key="17">
    <source>
        <dbReference type="SAM" id="MobiDB-lite"/>
    </source>
</evidence>
<feature type="region of interest" description="Disordered" evidence="17">
    <location>
        <begin position="1442"/>
        <end position="1462"/>
    </location>
</feature>
<feature type="domain" description="DDT" evidence="21">
    <location>
        <begin position="424"/>
        <end position="489"/>
    </location>
</feature>
<evidence type="ECO:0000313" key="23">
    <source>
        <dbReference type="EMBL" id="KAJ8341736.1"/>
    </source>
</evidence>
<protein>
    <recommendedName>
        <fullName evidence="12">Bromodomain adjacent to zinc finger domain protein 1A</fullName>
    </recommendedName>
</protein>
<dbReference type="InterPro" id="IPR028941">
    <property type="entry name" value="WHIM2_dom"/>
</dbReference>
<dbReference type="PROSITE" id="PS50014">
    <property type="entry name" value="BROMODOMAIN_2"/>
    <property type="match status" value="1"/>
</dbReference>
<dbReference type="Pfam" id="PF10537">
    <property type="entry name" value="WAC_Acf1_DNA_bd"/>
    <property type="match status" value="1"/>
</dbReference>
<dbReference type="FunFam" id="3.30.40.10:FF:000300">
    <property type="entry name" value="Bromodomain adjacent to zinc finger domain protein 1A"/>
    <property type="match status" value="1"/>
</dbReference>
<dbReference type="SUPFAM" id="SSF47370">
    <property type="entry name" value="Bromodomain"/>
    <property type="match status" value="1"/>
</dbReference>
<evidence type="ECO:0000256" key="6">
    <source>
        <dbReference type="ARBA" id="ARBA00022833"/>
    </source>
</evidence>
<dbReference type="InterPro" id="IPR018359">
    <property type="entry name" value="Bromodomain_CS"/>
</dbReference>
<dbReference type="Pfam" id="PF00628">
    <property type="entry name" value="PHD"/>
    <property type="match status" value="1"/>
</dbReference>
<evidence type="ECO:0000256" key="7">
    <source>
        <dbReference type="ARBA" id="ARBA00023015"/>
    </source>
</evidence>
<feature type="region of interest" description="Disordered" evidence="17">
    <location>
        <begin position="911"/>
        <end position="938"/>
    </location>
</feature>
<feature type="compositionally biased region" description="Low complexity" evidence="17">
    <location>
        <begin position="1327"/>
        <end position="1338"/>
    </location>
</feature>
<feature type="region of interest" description="Disordered" evidence="17">
    <location>
        <begin position="162"/>
        <end position="188"/>
    </location>
</feature>
<feature type="compositionally biased region" description="Acidic residues" evidence="17">
    <location>
        <begin position="1206"/>
        <end position="1248"/>
    </location>
</feature>
<dbReference type="GO" id="GO:0000228">
    <property type="term" value="C:nuclear chromosome"/>
    <property type="evidence" value="ECO:0007669"/>
    <property type="project" value="TreeGrafter"/>
</dbReference>
<dbReference type="InterPro" id="IPR018501">
    <property type="entry name" value="DDT_dom"/>
</dbReference>
<dbReference type="Pfam" id="PF15612">
    <property type="entry name" value="WHIM1"/>
    <property type="match status" value="1"/>
</dbReference>
<feature type="compositionally biased region" description="Basic and acidic residues" evidence="17">
    <location>
        <begin position="1303"/>
        <end position="1312"/>
    </location>
</feature>
<dbReference type="PROSITE" id="PS50827">
    <property type="entry name" value="DDT"/>
    <property type="match status" value="1"/>
</dbReference>
<evidence type="ECO:0000256" key="1">
    <source>
        <dbReference type="ARBA" id="ARBA00004123"/>
    </source>
</evidence>
<dbReference type="PROSITE" id="PS51136">
    <property type="entry name" value="WAC"/>
    <property type="match status" value="1"/>
</dbReference>
<dbReference type="Pfam" id="PF15613">
    <property type="entry name" value="WSD"/>
    <property type="match status" value="1"/>
</dbReference>
<dbReference type="PANTHER" id="PTHR46510:SF1">
    <property type="entry name" value="BROMODOMAIN ADJACENT TO ZINC FINGER DOMAIN PROTEIN 1A"/>
    <property type="match status" value="1"/>
</dbReference>
<evidence type="ECO:0000259" key="19">
    <source>
        <dbReference type="PROSITE" id="PS50016"/>
    </source>
</evidence>
<evidence type="ECO:0000256" key="4">
    <source>
        <dbReference type="ARBA" id="ARBA00022723"/>
    </source>
</evidence>
<dbReference type="Gene3D" id="1.20.920.10">
    <property type="entry name" value="Bromodomain-like"/>
    <property type="match status" value="1"/>
</dbReference>
<dbReference type="InterPro" id="IPR028942">
    <property type="entry name" value="WHIM1_dom"/>
</dbReference>
<dbReference type="InterPro" id="IPR001510">
    <property type="entry name" value="Znf_PARP"/>
</dbReference>
<gene>
    <name evidence="23" type="ORF">SKAU_G00340270</name>
</gene>
<evidence type="ECO:0000256" key="13">
    <source>
        <dbReference type="PROSITE-ProRule" id="PRU00035"/>
    </source>
</evidence>
<feature type="compositionally biased region" description="Basic and acidic residues" evidence="17">
    <location>
        <begin position="744"/>
        <end position="763"/>
    </location>
</feature>
<feature type="region of interest" description="Disordered" evidence="17">
    <location>
        <begin position="1064"/>
        <end position="1099"/>
    </location>
</feature>
<evidence type="ECO:0000256" key="10">
    <source>
        <dbReference type="ARBA" id="ARBA00023163"/>
    </source>
</evidence>
<keyword evidence="5 14" id="KW-0863">Zinc-finger</keyword>
<evidence type="ECO:0000256" key="16">
    <source>
        <dbReference type="SAM" id="Coils"/>
    </source>
</evidence>
<evidence type="ECO:0000259" key="22">
    <source>
        <dbReference type="PROSITE" id="PS51136"/>
    </source>
</evidence>
<dbReference type="SMART" id="SM00249">
    <property type="entry name" value="PHD"/>
    <property type="match status" value="1"/>
</dbReference>